<proteinExistence type="predicted"/>
<dbReference type="SUPFAM" id="SSF51197">
    <property type="entry name" value="Clavaminate synthase-like"/>
    <property type="match status" value="1"/>
</dbReference>
<gene>
    <name evidence="1" type="ORF">MBMO_EBAC000-47H08.37</name>
</gene>
<dbReference type="PANTHER" id="PTHR20883:SF48">
    <property type="entry name" value="ECTOINE DIOXYGENASE"/>
    <property type="match status" value="1"/>
</dbReference>
<dbReference type="Gene3D" id="2.60.120.620">
    <property type="entry name" value="q2cbj1_9rhob like domain"/>
    <property type="match status" value="1"/>
</dbReference>
<evidence type="ECO:0000313" key="1">
    <source>
        <dbReference type="EMBL" id="AAR37958.1"/>
    </source>
</evidence>
<dbReference type="Pfam" id="PF05721">
    <property type="entry name" value="PhyH"/>
    <property type="match status" value="1"/>
</dbReference>
<sequence length="295" mass="31899">MNSPANALRQMSMNVNVRANGAPVDFGTHCSAIQEEGYTVFTDVLSEAEITAYRAALQPWLDKDLCGRNVFEGTRSHRVYAMLAKNPIFAELVTHPLALTLAEHFLGESCLLSACLAIELMPGESAQPWHTDDGHVSLKPPHEILGISAFWALSDTTVENGATEVLPRSHLWAEQDLPGALTAVDFDNTDGVDEAADHECHSAAKTVTLTAGSLMVARGDLWHRGGANLSGGSRLIVTPQYCAGWLRPLETMLLTMTPAQVAAFPERLQALLGYSIHAPFMGYVDGMHPKRILGA</sequence>
<accession>Q6SGA4</accession>
<dbReference type="EMBL" id="AY458643">
    <property type="protein sequence ID" value="AAR37958.1"/>
    <property type="molecule type" value="Genomic_DNA"/>
</dbReference>
<protein>
    <recommendedName>
        <fullName evidence="2">Phytanoyl-CoA dioxygenase family protein</fullName>
    </recommendedName>
</protein>
<reference evidence="1" key="2">
    <citation type="submission" date="2003-12" db="EMBL/GenBank/DDBJ databases">
        <title>Monterey Bay Coastal Ocean Microbial Observatory environmental clone sequencing.</title>
        <authorList>
            <person name="DeLong E.F."/>
        </authorList>
    </citation>
    <scope>NUCLEOTIDE SEQUENCE</scope>
</reference>
<dbReference type="InterPro" id="IPR008775">
    <property type="entry name" value="Phytyl_CoA_dOase-like"/>
</dbReference>
<dbReference type="GO" id="GO:0016706">
    <property type="term" value="F:2-oxoglutarate-dependent dioxygenase activity"/>
    <property type="evidence" value="ECO:0007669"/>
    <property type="project" value="UniProtKB-ARBA"/>
</dbReference>
<reference evidence="1" key="1">
    <citation type="submission" date="2003-11" db="EMBL/GenBank/DDBJ databases">
        <authorList>
            <person name="Heidelberg J.F."/>
            <person name="Eisen J.A."/>
            <person name="Nelson W.C."/>
            <person name="DeLong E.F."/>
        </authorList>
    </citation>
    <scope>NUCLEOTIDE SEQUENCE</scope>
</reference>
<dbReference type="GO" id="GO:0005506">
    <property type="term" value="F:iron ion binding"/>
    <property type="evidence" value="ECO:0007669"/>
    <property type="project" value="UniProtKB-ARBA"/>
</dbReference>
<dbReference type="AlphaFoldDB" id="Q6SGA4"/>
<evidence type="ECO:0008006" key="2">
    <source>
        <dbReference type="Google" id="ProtNLM"/>
    </source>
</evidence>
<organism evidence="1">
    <name type="scientific">uncultured marine bacterium 561</name>
    <dbReference type="NCBI Taxonomy" id="257396"/>
    <lineage>
        <taxon>Bacteria</taxon>
        <taxon>environmental samples</taxon>
    </lineage>
</organism>
<dbReference type="PANTHER" id="PTHR20883">
    <property type="entry name" value="PHYTANOYL-COA DIOXYGENASE DOMAIN CONTAINING 1"/>
    <property type="match status" value="1"/>
</dbReference>
<name>Q6SGA4_9BACT</name>